<dbReference type="AlphaFoldDB" id="A0A8B4RYM7"/>
<dbReference type="EMBL" id="UFXL01000001">
    <property type="protein sequence ID" value="SUY76094.1"/>
    <property type="molecule type" value="Genomic_DNA"/>
</dbReference>
<name>A0A8B4RYM7_COMTE</name>
<organism evidence="1 2">
    <name type="scientific">Comamonas testosteroni</name>
    <name type="common">Pseudomonas testosteroni</name>
    <dbReference type="NCBI Taxonomy" id="285"/>
    <lineage>
        <taxon>Bacteria</taxon>
        <taxon>Pseudomonadati</taxon>
        <taxon>Pseudomonadota</taxon>
        <taxon>Betaproteobacteria</taxon>
        <taxon>Burkholderiales</taxon>
        <taxon>Comamonadaceae</taxon>
        <taxon>Comamonas</taxon>
    </lineage>
</organism>
<dbReference type="Proteomes" id="UP000255070">
    <property type="component" value="Unassembled WGS sequence"/>
</dbReference>
<sequence>MKFKKVLREALRFWPSRIAISDGKLVAGGGGLFPQLSGQLEVSQAHAQAWSEAHQLMVWALFCALHKDAVTSFKAGRGWIAKSDLDMRYLRQKYQESLFASGSHYPRQMLRAYRRELETRSGSRQSLKQVHIGKLSLVARLEH</sequence>
<dbReference type="RefSeq" id="WP_003076404.1">
    <property type="nucleotide sequence ID" value="NZ_BBJZ01000006.1"/>
</dbReference>
<accession>A0A8B4RYM7</accession>
<reference evidence="1 2" key="1">
    <citation type="submission" date="2018-06" db="EMBL/GenBank/DDBJ databases">
        <authorList>
            <consortium name="Pathogen Informatics"/>
            <person name="Doyle S."/>
        </authorList>
    </citation>
    <scope>NUCLEOTIDE SEQUENCE [LARGE SCALE GENOMIC DNA]</scope>
    <source>
        <strain evidence="1 2">NCTC10698</strain>
    </source>
</reference>
<evidence type="ECO:0000313" key="1">
    <source>
        <dbReference type="EMBL" id="SUY76094.1"/>
    </source>
</evidence>
<evidence type="ECO:0000313" key="2">
    <source>
        <dbReference type="Proteomes" id="UP000255070"/>
    </source>
</evidence>
<dbReference type="GeneID" id="63995412"/>
<protein>
    <submittedName>
        <fullName evidence="1">Uncharacterized protein</fullName>
    </submittedName>
</protein>
<comment type="caution">
    <text evidence="1">The sequence shown here is derived from an EMBL/GenBank/DDBJ whole genome shotgun (WGS) entry which is preliminary data.</text>
</comment>
<proteinExistence type="predicted"/>
<keyword evidence="2" id="KW-1185">Reference proteome</keyword>
<gene>
    <name evidence="1" type="ORF">NCTC10698_01447</name>
</gene>